<keyword evidence="3" id="KW-0732">Signal</keyword>
<gene>
    <name evidence="6" type="ORF">EpCFBP13511_24050</name>
</gene>
<evidence type="ECO:0000256" key="1">
    <source>
        <dbReference type="ARBA" id="ARBA00004561"/>
    </source>
</evidence>
<comment type="subcellular location">
    <subcellularLocation>
        <location evidence="1">Fimbrium</location>
    </subcellularLocation>
</comment>
<accession>A0A4U3EQA7</accession>
<organism evidence="6 7">
    <name type="scientific">Erwinia persicina</name>
    <dbReference type="NCBI Taxonomy" id="55211"/>
    <lineage>
        <taxon>Bacteria</taxon>
        <taxon>Pseudomonadati</taxon>
        <taxon>Pseudomonadota</taxon>
        <taxon>Gammaproteobacteria</taxon>
        <taxon>Enterobacterales</taxon>
        <taxon>Erwiniaceae</taxon>
        <taxon>Erwinia</taxon>
    </lineage>
</organism>
<evidence type="ECO:0000256" key="4">
    <source>
        <dbReference type="ARBA" id="ARBA00023263"/>
    </source>
</evidence>
<comment type="similarity">
    <text evidence="2">Belongs to the fimbrial protein family.</text>
</comment>
<dbReference type="EMBL" id="QGAC01000058">
    <property type="protein sequence ID" value="TKJ82631.1"/>
    <property type="molecule type" value="Genomic_DNA"/>
</dbReference>
<comment type="caution">
    <text evidence="6">The sequence shown here is derived from an EMBL/GenBank/DDBJ whole genome shotgun (WGS) entry which is preliminary data.</text>
</comment>
<dbReference type="Gene3D" id="2.60.40.1090">
    <property type="entry name" value="Fimbrial-type adhesion domain"/>
    <property type="match status" value="1"/>
</dbReference>
<feature type="domain" description="Fimbrial-type adhesion" evidence="5">
    <location>
        <begin position="35"/>
        <end position="193"/>
    </location>
</feature>
<evidence type="ECO:0000313" key="6">
    <source>
        <dbReference type="EMBL" id="TKJ82631.1"/>
    </source>
</evidence>
<dbReference type="AlphaFoldDB" id="A0A4U3EQA7"/>
<keyword evidence="4" id="KW-0281">Fimbrium</keyword>
<protein>
    <submittedName>
        <fullName evidence="6">Type 1 fimbrial protein subunit FimI</fullName>
    </submittedName>
</protein>
<dbReference type="OrthoDB" id="6522787at2"/>
<dbReference type="GO" id="GO:0043709">
    <property type="term" value="P:cell adhesion involved in single-species biofilm formation"/>
    <property type="evidence" value="ECO:0007669"/>
    <property type="project" value="TreeGrafter"/>
</dbReference>
<dbReference type="InterPro" id="IPR008966">
    <property type="entry name" value="Adhesion_dom_sf"/>
</dbReference>
<evidence type="ECO:0000256" key="2">
    <source>
        <dbReference type="ARBA" id="ARBA00006671"/>
    </source>
</evidence>
<dbReference type="Proteomes" id="UP000306393">
    <property type="component" value="Unassembled WGS sequence"/>
</dbReference>
<dbReference type="PANTHER" id="PTHR33420:SF12">
    <property type="entry name" value="FIMBRIN-LIKE PROTEIN FIMI-RELATED"/>
    <property type="match status" value="1"/>
</dbReference>
<dbReference type="PANTHER" id="PTHR33420">
    <property type="entry name" value="FIMBRIAL SUBUNIT ELFA-RELATED"/>
    <property type="match status" value="1"/>
</dbReference>
<dbReference type="InterPro" id="IPR000259">
    <property type="entry name" value="Adhesion_dom_fimbrial"/>
</dbReference>
<evidence type="ECO:0000313" key="7">
    <source>
        <dbReference type="Proteomes" id="UP000306393"/>
    </source>
</evidence>
<reference evidence="6 7" key="1">
    <citation type="journal article" date="2019" name="Sci. Rep.">
        <title>Differences in resource use lead to coexistence of seed-transmitted microbial populations.</title>
        <authorList>
            <person name="Torres-Cortes G."/>
            <person name="Garcia B.J."/>
            <person name="Compant S."/>
            <person name="Rezki S."/>
            <person name="Jones P."/>
            <person name="Preveaux A."/>
            <person name="Briand M."/>
            <person name="Roulet A."/>
            <person name="Bouchez O."/>
            <person name="Jacobson D."/>
            <person name="Barret M."/>
        </authorList>
    </citation>
    <scope>NUCLEOTIDE SEQUENCE [LARGE SCALE GENOMIC DNA]</scope>
    <source>
        <strain evidence="6 7">CFBP13511</strain>
    </source>
</reference>
<sequence length="194" mass="20736">MKYPRPLMSLLFVILVYSGGGMARSVRVIIPGGEIHMRGQLTNGACVISADSQDLHVDMGQYTTHTFKRVGDLSAPAIPFTIRLTDCGPGLEGGVGITFSGVMAPKEPDVFLVAGPSDDTRPTGISGRDGYSGLGLLITDPAGHQVIPGAAPDVFFHPEGRDMALHYVARYRATSRSTWPGELHSEVRVDIAYP</sequence>
<dbReference type="InterPro" id="IPR050263">
    <property type="entry name" value="Bact_Fimbrial_Adh_Pro"/>
</dbReference>
<evidence type="ECO:0000256" key="3">
    <source>
        <dbReference type="ARBA" id="ARBA00022729"/>
    </source>
</evidence>
<name>A0A4U3EQA7_9GAMM</name>
<dbReference type="SUPFAM" id="SSF49401">
    <property type="entry name" value="Bacterial adhesins"/>
    <property type="match status" value="1"/>
</dbReference>
<dbReference type="Pfam" id="PF00419">
    <property type="entry name" value="Fimbrial"/>
    <property type="match status" value="1"/>
</dbReference>
<evidence type="ECO:0000259" key="5">
    <source>
        <dbReference type="Pfam" id="PF00419"/>
    </source>
</evidence>
<proteinExistence type="inferred from homology"/>
<dbReference type="GO" id="GO:0009289">
    <property type="term" value="C:pilus"/>
    <property type="evidence" value="ECO:0007669"/>
    <property type="project" value="UniProtKB-SubCell"/>
</dbReference>
<dbReference type="InterPro" id="IPR036937">
    <property type="entry name" value="Adhesion_dom_fimbrial_sf"/>
</dbReference>